<dbReference type="HOGENOM" id="CLU_514518_0_0_10"/>
<dbReference type="Gene3D" id="2.60.120.260">
    <property type="entry name" value="Galactose-binding domain-like"/>
    <property type="match status" value="1"/>
</dbReference>
<protein>
    <submittedName>
        <fullName evidence="2">Fibronectin type III domain protein</fullName>
    </submittedName>
</protein>
<dbReference type="PROSITE" id="PS50022">
    <property type="entry name" value="FA58C_3"/>
    <property type="match status" value="1"/>
</dbReference>
<proteinExistence type="predicted"/>
<dbReference type="Pfam" id="PF16389">
    <property type="entry name" value="DUF4998"/>
    <property type="match status" value="1"/>
</dbReference>
<gene>
    <name evidence="2" type="ORF">HMPREF1981_03058</name>
</gene>
<organism evidence="2 3">
    <name type="scientific">Bacteroides pyogenes F0041</name>
    <dbReference type="NCBI Taxonomy" id="1321819"/>
    <lineage>
        <taxon>Bacteria</taxon>
        <taxon>Pseudomonadati</taxon>
        <taxon>Bacteroidota</taxon>
        <taxon>Bacteroidia</taxon>
        <taxon>Bacteroidales</taxon>
        <taxon>Bacteroidaceae</taxon>
        <taxon>Bacteroides</taxon>
    </lineage>
</organism>
<dbReference type="PATRIC" id="fig|1321819.3.peg.2825"/>
<dbReference type="AlphaFoldDB" id="U2BU07"/>
<dbReference type="OrthoDB" id="1043438at2"/>
<dbReference type="SUPFAM" id="SSF49785">
    <property type="entry name" value="Galactose-binding domain-like"/>
    <property type="match status" value="1"/>
</dbReference>
<reference evidence="2 3" key="1">
    <citation type="submission" date="2013-08" db="EMBL/GenBank/DDBJ databases">
        <authorList>
            <person name="Weinstock G."/>
            <person name="Sodergren E."/>
            <person name="Wylie T."/>
            <person name="Fulton L."/>
            <person name="Fulton R."/>
            <person name="Fronick C."/>
            <person name="O'Laughlin M."/>
            <person name="Godfrey J."/>
            <person name="Miner T."/>
            <person name="Herter B."/>
            <person name="Appelbaum E."/>
            <person name="Cordes M."/>
            <person name="Lek S."/>
            <person name="Wollam A."/>
            <person name="Pepin K.H."/>
            <person name="Palsikar V.B."/>
            <person name="Mitreva M."/>
            <person name="Wilson R.K."/>
        </authorList>
    </citation>
    <scope>NUCLEOTIDE SEQUENCE [LARGE SCALE GENOMIC DNA]</scope>
    <source>
        <strain evidence="2 3">F0041</strain>
    </source>
</reference>
<comment type="caution">
    <text evidence="2">The sequence shown here is derived from an EMBL/GenBank/DDBJ whole genome shotgun (WGS) entry which is preliminary data.</text>
</comment>
<dbReference type="InterPro" id="IPR000421">
    <property type="entry name" value="FA58C"/>
</dbReference>
<dbReference type="Proteomes" id="UP000016496">
    <property type="component" value="Unassembled WGS sequence"/>
</dbReference>
<dbReference type="EMBL" id="AWSV01000155">
    <property type="protein sequence ID" value="ERI81669.1"/>
    <property type="molecule type" value="Genomic_DNA"/>
</dbReference>
<name>U2BU07_9BACE</name>
<accession>U2BU07</accession>
<sequence>MNLKYILIKIKRRSIDMKKYIGLLIGILTIVSCESLEDTYKDYAGNGPIRYLGKCTDLTVRPGWNRLIVNWKNSPDPVIDKIKITWSKDGIVKEQLLNTETEEFNIPGLEDGNYEVTVYSIDKEGNTSLKSTIYGRPYTASHEMVQSFTQVVSNHYFLKNRLVLIFQGWEDNVTNAYLTYTKTDGSAGRINLNKQLVNQLYYLLPDAIDPTQPIELYRSGHILGCDDEIIFAPTKLEKIRLFNADFKQEMKRQFGFDEDIPDSWASTVEKINLDWTIGSFSDLLNLPNLKKLVLGKHRYILNDLVNDSETAQSKVYDAALSDFVLKTLHELNPDFVVERYNKHYSNLTAAEYLKEKGETYLPDYSFFDLSDLKFTSLPSDAPNYKSYLEYLTDNNVKTSWEPAGMKTLTTYSLTLDLKTEKKLQGLKLVQTYFDNENKRSWCPRIVKIFVSKDSDNWESATYLEELEIGHSTGEINIIPFVEGGKHAQYIKVVVSTPHSESTYNISLAEIGLY</sequence>
<evidence type="ECO:0000313" key="3">
    <source>
        <dbReference type="Proteomes" id="UP000016496"/>
    </source>
</evidence>
<feature type="domain" description="F5/8 type C" evidence="1">
    <location>
        <begin position="359"/>
        <end position="513"/>
    </location>
</feature>
<dbReference type="PROSITE" id="PS51257">
    <property type="entry name" value="PROKAR_LIPOPROTEIN"/>
    <property type="match status" value="1"/>
</dbReference>
<dbReference type="InterPro" id="IPR008979">
    <property type="entry name" value="Galactose-bd-like_sf"/>
</dbReference>
<evidence type="ECO:0000313" key="2">
    <source>
        <dbReference type="EMBL" id="ERI81669.1"/>
    </source>
</evidence>
<evidence type="ECO:0000259" key="1">
    <source>
        <dbReference type="PROSITE" id="PS50022"/>
    </source>
</evidence>